<dbReference type="SUPFAM" id="SSF52058">
    <property type="entry name" value="L domain-like"/>
    <property type="match status" value="1"/>
</dbReference>
<proteinExistence type="predicted"/>
<gene>
    <name evidence="2" type="ORF">COHA_002815</name>
</gene>
<dbReference type="AlphaFoldDB" id="A0AAD5H7A7"/>
<dbReference type="InterPro" id="IPR032675">
    <property type="entry name" value="LRR_dom_sf"/>
</dbReference>
<accession>A0AAD5H7A7</accession>
<evidence type="ECO:0000313" key="2">
    <source>
        <dbReference type="EMBL" id="KAI7843573.1"/>
    </source>
</evidence>
<organism evidence="2 3">
    <name type="scientific">Chlorella ohadii</name>
    <dbReference type="NCBI Taxonomy" id="2649997"/>
    <lineage>
        <taxon>Eukaryota</taxon>
        <taxon>Viridiplantae</taxon>
        <taxon>Chlorophyta</taxon>
        <taxon>core chlorophytes</taxon>
        <taxon>Trebouxiophyceae</taxon>
        <taxon>Chlorellales</taxon>
        <taxon>Chlorellaceae</taxon>
        <taxon>Chlorella clade</taxon>
        <taxon>Chlorella</taxon>
    </lineage>
</organism>
<protein>
    <submittedName>
        <fullName evidence="2">Uncharacterized protein</fullName>
    </submittedName>
</protein>
<comment type="caution">
    <text evidence="2">The sequence shown here is derived from an EMBL/GenBank/DDBJ whole genome shotgun (WGS) entry which is preliminary data.</text>
</comment>
<dbReference type="Proteomes" id="UP001205105">
    <property type="component" value="Unassembled WGS sequence"/>
</dbReference>
<reference evidence="2" key="1">
    <citation type="submission" date="2020-11" db="EMBL/GenBank/DDBJ databases">
        <title>Chlorella ohadii genome sequencing and assembly.</title>
        <authorList>
            <person name="Murik O."/>
            <person name="Treves H."/>
            <person name="Kedem I."/>
            <person name="Shotland Y."/>
            <person name="Kaplan A."/>
        </authorList>
    </citation>
    <scope>NUCLEOTIDE SEQUENCE</scope>
    <source>
        <strain evidence="2">1</strain>
    </source>
</reference>
<name>A0AAD5H7A7_9CHLO</name>
<evidence type="ECO:0000256" key="1">
    <source>
        <dbReference type="ARBA" id="ARBA00004430"/>
    </source>
</evidence>
<evidence type="ECO:0000313" key="3">
    <source>
        <dbReference type="Proteomes" id="UP001205105"/>
    </source>
</evidence>
<dbReference type="GO" id="GO:0005930">
    <property type="term" value="C:axoneme"/>
    <property type="evidence" value="ECO:0007669"/>
    <property type="project" value="UniProtKB-SubCell"/>
</dbReference>
<sequence length="491" mass="53378">MSRQTRSAARRAEAAGGAWHELQEVLVCRIAGLLPIRERFGVLPLLNRHYHAISLRWPIGSGMGATQLFLPTGRLSSEGLAQRSQRLQAWLGRHSQQLRGLRCDLPVNIHQLNRDWEPALEGHAATLRAVLPAMEEALWQHRAALASLLLTGDKLAAAADDGTLADCTALESLTVLNYSGSADALAAAIAPLASLTRLEFAWGHGSPGKLLQAAPPAPLPSVLKAMLDCREFSVPLSGNNHWDVIGLAACSGLTRLDAAAQEFGGTAAKEANLSELQLVAYWSEVPVAVAGLPLTKLCLHHFHFKTDTLHQRFAGGFSREFTQLAPPLRELRLIDCSLVMLPAVVSTFTILTCLECATRLQELTLQADDKLDEPGQLANVEALNGLSSLTRLRLEHVQGAVLPPEGLYLSRLHSLHVVAFEQTTLPAGLAAATELTHLHLYSSSLCLTSNWEQLQQLLPNWPLLHEMTVLEKYEDLDPVEVLVGDLLANMS</sequence>
<keyword evidence="3" id="KW-1185">Reference proteome</keyword>
<comment type="subcellular location">
    <subcellularLocation>
        <location evidence="1">Cytoplasm</location>
        <location evidence="1">Cytoskeleton</location>
        <location evidence="1">Cilium axoneme</location>
    </subcellularLocation>
</comment>
<dbReference type="EMBL" id="JADXDR010000037">
    <property type="protein sequence ID" value="KAI7843573.1"/>
    <property type="molecule type" value="Genomic_DNA"/>
</dbReference>
<dbReference type="Gene3D" id="3.80.10.10">
    <property type="entry name" value="Ribonuclease Inhibitor"/>
    <property type="match status" value="1"/>
</dbReference>